<feature type="signal peptide" evidence="1">
    <location>
        <begin position="1"/>
        <end position="23"/>
    </location>
</feature>
<gene>
    <name evidence="3" type="primary">LOC108614832</name>
</gene>
<organism evidence="2 3">
    <name type="scientific">Drosophila arizonae</name>
    <name type="common">Fruit fly</name>
    <dbReference type="NCBI Taxonomy" id="7263"/>
    <lineage>
        <taxon>Eukaryota</taxon>
        <taxon>Metazoa</taxon>
        <taxon>Ecdysozoa</taxon>
        <taxon>Arthropoda</taxon>
        <taxon>Hexapoda</taxon>
        <taxon>Insecta</taxon>
        <taxon>Pterygota</taxon>
        <taxon>Neoptera</taxon>
        <taxon>Endopterygota</taxon>
        <taxon>Diptera</taxon>
        <taxon>Brachycera</taxon>
        <taxon>Muscomorpha</taxon>
        <taxon>Ephydroidea</taxon>
        <taxon>Drosophilidae</taxon>
        <taxon>Drosophila</taxon>
    </lineage>
</organism>
<evidence type="ECO:0000313" key="3">
    <source>
        <dbReference type="RefSeq" id="XP_017864542.1"/>
    </source>
</evidence>
<reference evidence="2" key="1">
    <citation type="journal article" date="1997" name="Nucleic Acids Res.">
        <title>tRNAscan-SE: a program for improved detection of transfer RNA genes in genomic sequence.</title>
        <authorList>
            <person name="Lowe T.M."/>
            <person name="Eddy S.R."/>
        </authorList>
    </citation>
    <scope>NUCLEOTIDE SEQUENCE [LARGE SCALE GENOMIC DNA]</scope>
</reference>
<feature type="chain" id="PRO_5047472671" evidence="1">
    <location>
        <begin position="24"/>
        <end position="248"/>
    </location>
</feature>
<keyword evidence="1" id="KW-0732">Signal</keyword>
<reference evidence="3" key="3">
    <citation type="submission" date="2025-08" db="UniProtKB">
        <authorList>
            <consortium name="RefSeq"/>
        </authorList>
    </citation>
    <scope>IDENTIFICATION</scope>
    <source>
        <tissue evidence="3">Whole organism</tissue>
    </source>
</reference>
<proteinExistence type="predicted"/>
<sequence>MKSVAAQRSLLMLALLLLGSCQAAPVKEEQREQRNMKMMTPAAEADVKMMATAGTGNMTPVSMSVGGALPMNQMALGMVGNMQLARYPNYPGLMSPFGLQAGIANGYPGDASMGLGMGLPGAGLGLGGGIMPGAGYGAGIGAGMGVAPGLGFGAGLGAPMTGAGFGAGLGAAPGAGLGGFPNTGFMLGNPLFGNQQAMPGFGLDNILGMANAPGLAPTHAGIFGQPGASLGLASMQGFLGGDAMAMHF</sequence>
<evidence type="ECO:0000256" key="1">
    <source>
        <dbReference type="SAM" id="SignalP"/>
    </source>
</evidence>
<dbReference type="RefSeq" id="XP_017864542.1">
    <property type="nucleotide sequence ID" value="XM_018009053.1"/>
</dbReference>
<accession>A0ABM1PBF6</accession>
<evidence type="ECO:0000313" key="2">
    <source>
        <dbReference type="Proteomes" id="UP000694904"/>
    </source>
</evidence>
<name>A0ABM1PBF6_DROAR</name>
<keyword evidence="2" id="KW-1185">Reference proteome</keyword>
<dbReference type="GeneID" id="108614832"/>
<protein>
    <submittedName>
        <fullName evidence="3">Dirigent protein 10</fullName>
    </submittedName>
</protein>
<dbReference type="PROSITE" id="PS51257">
    <property type="entry name" value="PROKAR_LIPOPROTEIN"/>
    <property type="match status" value="1"/>
</dbReference>
<dbReference type="Proteomes" id="UP000694904">
    <property type="component" value="Chromosome 5"/>
</dbReference>
<reference evidence="2" key="2">
    <citation type="journal article" date="2016" name="G3 (Bethesda)">
        <title>Genome Evolution in Three Species of Cactophilic Drosophila.</title>
        <authorList>
            <person name="Sanchez-Flores A."/>
            <person name="Penazola F."/>
            <person name="Carpinteyro-Ponce J."/>
            <person name="Nazario-Yepiz N."/>
            <person name="Abreu-Goodger C."/>
            <person name="Machado C.A."/>
            <person name="Markow T.A."/>
        </authorList>
    </citation>
    <scope>NUCLEOTIDE SEQUENCE [LARGE SCALE GENOMIC DNA]</scope>
</reference>